<dbReference type="EMBL" id="CAAALY010083412">
    <property type="protein sequence ID" value="VEL26879.1"/>
    <property type="molecule type" value="Genomic_DNA"/>
</dbReference>
<sequence length="83" mass="10030">MIAVWHDPSARACIHEAHKFNLRDFGHHRSLLEDSNEIGFTNGSYKEEDEKYKRLLLENEQLKLRIEEVSYFYNFQTFDYMLT</sequence>
<evidence type="ECO:0000313" key="2">
    <source>
        <dbReference type="Proteomes" id="UP000784294"/>
    </source>
</evidence>
<dbReference type="AlphaFoldDB" id="A0A3S5CPY8"/>
<proteinExistence type="predicted"/>
<organism evidence="1 2">
    <name type="scientific">Protopolystoma xenopodis</name>
    <dbReference type="NCBI Taxonomy" id="117903"/>
    <lineage>
        <taxon>Eukaryota</taxon>
        <taxon>Metazoa</taxon>
        <taxon>Spiralia</taxon>
        <taxon>Lophotrochozoa</taxon>
        <taxon>Platyhelminthes</taxon>
        <taxon>Monogenea</taxon>
        <taxon>Polyopisthocotylea</taxon>
        <taxon>Polystomatidea</taxon>
        <taxon>Polystomatidae</taxon>
        <taxon>Protopolystoma</taxon>
    </lineage>
</organism>
<gene>
    <name evidence="1" type="ORF">PXEA_LOCUS20319</name>
</gene>
<evidence type="ECO:0000313" key="1">
    <source>
        <dbReference type="EMBL" id="VEL26879.1"/>
    </source>
</evidence>
<reference evidence="1" key="1">
    <citation type="submission" date="2018-11" db="EMBL/GenBank/DDBJ databases">
        <authorList>
            <consortium name="Pathogen Informatics"/>
        </authorList>
    </citation>
    <scope>NUCLEOTIDE SEQUENCE</scope>
</reference>
<name>A0A3S5CPY8_9PLAT</name>
<comment type="caution">
    <text evidence="1">The sequence shown here is derived from an EMBL/GenBank/DDBJ whole genome shotgun (WGS) entry which is preliminary data.</text>
</comment>
<keyword evidence="2" id="KW-1185">Reference proteome</keyword>
<dbReference type="Proteomes" id="UP000784294">
    <property type="component" value="Unassembled WGS sequence"/>
</dbReference>
<protein>
    <submittedName>
        <fullName evidence="1">Uncharacterized protein</fullName>
    </submittedName>
</protein>
<accession>A0A3S5CPY8</accession>